<evidence type="ECO:0000313" key="1">
    <source>
        <dbReference type="EMBL" id="KWV52568.1"/>
    </source>
</evidence>
<evidence type="ECO:0000313" key="2">
    <source>
        <dbReference type="Proteomes" id="UP000057737"/>
    </source>
</evidence>
<sequence>MSYDRIGIAMVTLLDSSVIMTTRQSVNAPIASDAAIAFVSREDATGAGRLWKPAVPDDRIMV</sequence>
<protein>
    <submittedName>
        <fullName evidence="1">Uncharacterized protein</fullName>
    </submittedName>
</protein>
<comment type="caution">
    <text evidence="1">The sequence shown here is derived from an EMBL/GenBank/DDBJ whole genome shotgun (WGS) entry which is preliminary data.</text>
</comment>
<accession>A0A109JNY9</accession>
<gene>
    <name evidence="1" type="ORF">AS156_10245</name>
</gene>
<organism evidence="1 2">
    <name type="scientific">Bradyrhizobium macuxiense</name>
    <dbReference type="NCBI Taxonomy" id="1755647"/>
    <lineage>
        <taxon>Bacteria</taxon>
        <taxon>Pseudomonadati</taxon>
        <taxon>Pseudomonadota</taxon>
        <taxon>Alphaproteobacteria</taxon>
        <taxon>Hyphomicrobiales</taxon>
        <taxon>Nitrobacteraceae</taxon>
        <taxon>Bradyrhizobium</taxon>
    </lineage>
</organism>
<dbReference type="EMBL" id="LNCU01000082">
    <property type="protein sequence ID" value="KWV52568.1"/>
    <property type="molecule type" value="Genomic_DNA"/>
</dbReference>
<reference evidence="1 2" key="1">
    <citation type="submission" date="2015-11" db="EMBL/GenBank/DDBJ databases">
        <title>Draft Genome Sequence of the Strain BR 10303 (Bradyrhizobium sp.) isolated from nodules of Centrolobium paraense.</title>
        <authorList>
            <person name="Zelli J.E."/>
            <person name="Simoes-Araujo J.L."/>
            <person name="Barauna A.C."/>
            <person name="Silva K."/>
        </authorList>
    </citation>
    <scope>NUCLEOTIDE SEQUENCE [LARGE SCALE GENOMIC DNA]</scope>
    <source>
        <strain evidence="1 2">BR 10303</strain>
    </source>
</reference>
<keyword evidence="2" id="KW-1185">Reference proteome</keyword>
<dbReference type="Proteomes" id="UP000057737">
    <property type="component" value="Unassembled WGS sequence"/>
</dbReference>
<name>A0A109JNY9_9BRAD</name>
<dbReference type="AlphaFoldDB" id="A0A109JNY9"/>
<proteinExistence type="predicted"/>